<name>A0AAV7V2T1_PLEWA</name>
<organism evidence="2 3">
    <name type="scientific">Pleurodeles waltl</name>
    <name type="common">Iberian ribbed newt</name>
    <dbReference type="NCBI Taxonomy" id="8319"/>
    <lineage>
        <taxon>Eukaryota</taxon>
        <taxon>Metazoa</taxon>
        <taxon>Chordata</taxon>
        <taxon>Craniata</taxon>
        <taxon>Vertebrata</taxon>
        <taxon>Euteleostomi</taxon>
        <taxon>Amphibia</taxon>
        <taxon>Batrachia</taxon>
        <taxon>Caudata</taxon>
        <taxon>Salamandroidea</taxon>
        <taxon>Salamandridae</taxon>
        <taxon>Pleurodelinae</taxon>
        <taxon>Pleurodeles</taxon>
    </lineage>
</organism>
<accession>A0AAV7V2T1</accession>
<feature type="region of interest" description="Disordered" evidence="1">
    <location>
        <begin position="164"/>
        <end position="202"/>
    </location>
</feature>
<protein>
    <submittedName>
        <fullName evidence="2">Uncharacterized protein</fullName>
    </submittedName>
</protein>
<gene>
    <name evidence="2" type="ORF">NDU88_005037</name>
</gene>
<feature type="region of interest" description="Disordered" evidence="1">
    <location>
        <begin position="92"/>
        <end position="118"/>
    </location>
</feature>
<dbReference type="AlphaFoldDB" id="A0AAV7V2T1"/>
<reference evidence="2" key="1">
    <citation type="journal article" date="2022" name="bioRxiv">
        <title>Sequencing and chromosome-scale assembly of the giantPleurodeles waltlgenome.</title>
        <authorList>
            <person name="Brown T."/>
            <person name="Elewa A."/>
            <person name="Iarovenko S."/>
            <person name="Subramanian E."/>
            <person name="Araus A.J."/>
            <person name="Petzold A."/>
            <person name="Susuki M."/>
            <person name="Suzuki K.-i.T."/>
            <person name="Hayashi T."/>
            <person name="Toyoda A."/>
            <person name="Oliveira C."/>
            <person name="Osipova E."/>
            <person name="Leigh N.D."/>
            <person name="Simon A."/>
            <person name="Yun M.H."/>
        </authorList>
    </citation>
    <scope>NUCLEOTIDE SEQUENCE</scope>
    <source>
        <strain evidence="2">20211129_DDA</strain>
        <tissue evidence="2">Liver</tissue>
    </source>
</reference>
<evidence type="ECO:0000313" key="2">
    <source>
        <dbReference type="EMBL" id="KAJ1195769.1"/>
    </source>
</evidence>
<keyword evidence="3" id="KW-1185">Reference proteome</keyword>
<evidence type="ECO:0000313" key="3">
    <source>
        <dbReference type="Proteomes" id="UP001066276"/>
    </source>
</evidence>
<dbReference type="EMBL" id="JANPWB010000004">
    <property type="protein sequence ID" value="KAJ1195769.1"/>
    <property type="molecule type" value="Genomic_DNA"/>
</dbReference>
<dbReference type="Proteomes" id="UP001066276">
    <property type="component" value="Chromosome 2_2"/>
</dbReference>
<sequence length="288" mass="30112">MCDFKGEESGGATEPSQSRRSCRSRGTPYLSPQQTTRSQLFTVTPKSYVLEFHNRGLRLFRGPAPYISEAGPSDPTAEAPCGRVEGSTLMSPAVRGAQESGGRSRGSHKGRGRAGQAALSQQAALSHCGHLCAQQHLGPDAHRSALHSAAGGRCWTTPVQAEVTPAAQGEEDGESEADAAPWSSKALPQNAPHATKGEAGTGSVTSVTSVACKRAVATALTYSQSSSLIRLFQECFVPSSLRLSASPFLLSPLCFPQHLSAPVLQDAAVRCGAAIRRVSPPPQHSSVA</sequence>
<feature type="region of interest" description="Disordered" evidence="1">
    <location>
        <begin position="1"/>
        <end position="38"/>
    </location>
</feature>
<comment type="caution">
    <text evidence="2">The sequence shown here is derived from an EMBL/GenBank/DDBJ whole genome shotgun (WGS) entry which is preliminary data.</text>
</comment>
<evidence type="ECO:0000256" key="1">
    <source>
        <dbReference type="SAM" id="MobiDB-lite"/>
    </source>
</evidence>
<proteinExistence type="predicted"/>